<comment type="subcellular location">
    <subcellularLocation>
        <location evidence="2">Membrane</location>
        <topology evidence="2">Multi-pass membrane protein</topology>
    </subcellularLocation>
</comment>
<feature type="transmembrane region" description="Helical" evidence="12">
    <location>
        <begin position="123"/>
        <end position="144"/>
    </location>
</feature>
<keyword evidence="4" id="KW-0349">Heme</keyword>
<feature type="domain" description="Cytochrome b561" evidence="13">
    <location>
        <begin position="10"/>
        <end position="214"/>
    </location>
</feature>
<evidence type="ECO:0000256" key="8">
    <source>
        <dbReference type="ARBA" id="ARBA00022989"/>
    </source>
</evidence>
<evidence type="ECO:0000256" key="6">
    <source>
        <dbReference type="ARBA" id="ARBA00022723"/>
    </source>
</evidence>
<dbReference type="InterPro" id="IPR045150">
    <property type="entry name" value="CYB561D1/2"/>
</dbReference>
<evidence type="ECO:0000256" key="9">
    <source>
        <dbReference type="ARBA" id="ARBA00023004"/>
    </source>
</evidence>
<keyword evidence="3" id="KW-0813">Transport</keyword>
<evidence type="ECO:0000256" key="11">
    <source>
        <dbReference type="ARBA" id="ARBA00024225"/>
    </source>
</evidence>
<dbReference type="Gene3D" id="1.20.120.1770">
    <property type="match status" value="1"/>
</dbReference>
<dbReference type="Pfam" id="PF03188">
    <property type="entry name" value="Cytochrom_B561"/>
    <property type="match status" value="1"/>
</dbReference>
<keyword evidence="15" id="KW-1185">Reference proteome</keyword>
<dbReference type="PANTHER" id="PTHR15422:SF43">
    <property type="entry name" value="ASCORBATE FERRIREDUCTASE (TRANSMEMBRANE)"/>
    <property type="match status" value="1"/>
</dbReference>
<evidence type="ECO:0000256" key="10">
    <source>
        <dbReference type="ARBA" id="ARBA00023136"/>
    </source>
</evidence>
<keyword evidence="6" id="KW-0479">Metal-binding</keyword>
<protein>
    <recommendedName>
        <fullName evidence="11">ascorbate ferrireductase (transmembrane)</fullName>
        <ecNumber evidence="11">7.2.1.3</ecNumber>
    </recommendedName>
</protein>
<gene>
    <name evidence="14" type="ORF">CALMAC_LOCUS15815</name>
</gene>
<evidence type="ECO:0000256" key="1">
    <source>
        <dbReference type="ARBA" id="ARBA00001970"/>
    </source>
</evidence>
<dbReference type="GO" id="GO:0046872">
    <property type="term" value="F:metal ion binding"/>
    <property type="evidence" value="ECO:0007669"/>
    <property type="project" value="UniProtKB-KW"/>
</dbReference>
<evidence type="ECO:0000256" key="2">
    <source>
        <dbReference type="ARBA" id="ARBA00004141"/>
    </source>
</evidence>
<comment type="cofactor">
    <cofactor evidence="1">
        <name>heme b</name>
        <dbReference type="ChEBI" id="CHEBI:60344"/>
    </cofactor>
</comment>
<dbReference type="PANTHER" id="PTHR15422">
    <property type="entry name" value="OS05G0565100 PROTEIN"/>
    <property type="match status" value="1"/>
</dbReference>
<keyword evidence="10 12" id="KW-0472">Membrane</keyword>
<accession>A0A653DA91</accession>
<dbReference type="GO" id="GO:0140571">
    <property type="term" value="F:transmembrane ascorbate ferrireductase activity"/>
    <property type="evidence" value="ECO:0007669"/>
    <property type="project" value="UniProtKB-EC"/>
</dbReference>
<feature type="transmembrane region" description="Helical" evidence="12">
    <location>
        <begin position="156"/>
        <end position="182"/>
    </location>
</feature>
<dbReference type="PROSITE" id="PS50939">
    <property type="entry name" value="CYTOCHROME_B561"/>
    <property type="match status" value="1"/>
</dbReference>
<organism evidence="14 15">
    <name type="scientific">Callosobruchus maculatus</name>
    <name type="common">Southern cowpea weevil</name>
    <name type="synonym">Pulse bruchid</name>
    <dbReference type="NCBI Taxonomy" id="64391"/>
    <lineage>
        <taxon>Eukaryota</taxon>
        <taxon>Metazoa</taxon>
        <taxon>Ecdysozoa</taxon>
        <taxon>Arthropoda</taxon>
        <taxon>Hexapoda</taxon>
        <taxon>Insecta</taxon>
        <taxon>Pterygota</taxon>
        <taxon>Neoptera</taxon>
        <taxon>Endopterygota</taxon>
        <taxon>Coleoptera</taxon>
        <taxon>Polyphaga</taxon>
        <taxon>Cucujiformia</taxon>
        <taxon>Chrysomeloidea</taxon>
        <taxon>Chrysomelidae</taxon>
        <taxon>Bruchinae</taxon>
        <taxon>Bruchini</taxon>
        <taxon>Callosobruchus</taxon>
    </lineage>
</organism>
<dbReference type="InterPro" id="IPR006593">
    <property type="entry name" value="Cyt_b561/ferric_Rdtase_TM"/>
</dbReference>
<keyword evidence="5 12" id="KW-0812">Transmembrane</keyword>
<evidence type="ECO:0000313" key="14">
    <source>
        <dbReference type="EMBL" id="VEN57110.1"/>
    </source>
</evidence>
<feature type="transmembrane region" description="Helical" evidence="12">
    <location>
        <begin position="12"/>
        <end position="31"/>
    </location>
</feature>
<evidence type="ECO:0000313" key="15">
    <source>
        <dbReference type="Proteomes" id="UP000410492"/>
    </source>
</evidence>
<keyword evidence="7" id="KW-0249">Electron transport</keyword>
<dbReference type="EC" id="7.2.1.3" evidence="11"/>
<evidence type="ECO:0000256" key="5">
    <source>
        <dbReference type="ARBA" id="ARBA00022692"/>
    </source>
</evidence>
<reference evidence="14 15" key="1">
    <citation type="submission" date="2019-01" db="EMBL/GenBank/DDBJ databases">
        <authorList>
            <person name="Sayadi A."/>
        </authorList>
    </citation>
    <scope>NUCLEOTIDE SEQUENCE [LARGE SCALE GENOMIC DNA]</scope>
</reference>
<dbReference type="SMART" id="SM00665">
    <property type="entry name" value="B561"/>
    <property type="match status" value="1"/>
</dbReference>
<feature type="transmembrane region" description="Helical" evidence="12">
    <location>
        <begin position="82"/>
        <end position="103"/>
    </location>
</feature>
<dbReference type="GO" id="GO:0140575">
    <property type="term" value="F:transmembrane monodehydroascorbate reductase activity"/>
    <property type="evidence" value="ECO:0007669"/>
    <property type="project" value="InterPro"/>
</dbReference>
<evidence type="ECO:0000256" key="7">
    <source>
        <dbReference type="ARBA" id="ARBA00022982"/>
    </source>
</evidence>
<sequence>MTSPEARRRFFNVSEVVFQQVLAVFVLLILWEVFKFHALASLHTWHIIMCVLGVALCMAEGVQFYRKETIVSFGSTRDSKVLGHGSVMGLAFVMILIGVSLKIQDKIDNGRNHFATTHSKLGLSTWIIAFVAVLGGLVSANSLRFSSIGKPSIIKLVHLSLGVTAYILGVITLGYGISYLGVPENGRIFLIVLLSLYVTYSLLGPCLSVFKFIKG</sequence>
<name>A0A653DA91_CALMS</name>
<evidence type="ECO:0000256" key="4">
    <source>
        <dbReference type="ARBA" id="ARBA00022617"/>
    </source>
</evidence>
<evidence type="ECO:0000256" key="3">
    <source>
        <dbReference type="ARBA" id="ARBA00022448"/>
    </source>
</evidence>
<feature type="transmembrane region" description="Helical" evidence="12">
    <location>
        <begin position="43"/>
        <end position="62"/>
    </location>
</feature>
<keyword evidence="8 12" id="KW-1133">Transmembrane helix</keyword>
<dbReference type="Proteomes" id="UP000410492">
    <property type="component" value="Unassembled WGS sequence"/>
</dbReference>
<keyword evidence="9" id="KW-0408">Iron</keyword>
<feature type="transmembrane region" description="Helical" evidence="12">
    <location>
        <begin position="188"/>
        <end position="210"/>
    </location>
</feature>
<evidence type="ECO:0000256" key="12">
    <source>
        <dbReference type="SAM" id="Phobius"/>
    </source>
</evidence>
<proteinExistence type="predicted"/>
<dbReference type="EMBL" id="CAACVG010010969">
    <property type="protein sequence ID" value="VEN57110.1"/>
    <property type="molecule type" value="Genomic_DNA"/>
</dbReference>
<dbReference type="AlphaFoldDB" id="A0A653DA91"/>
<evidence type="ECO:0000259" key="13">
    <source>
        <dbReference type="PROSITE" id="PS50939"/>
    </source>
</evidence>
<dbReference type="GO" id="GO:0016020">
    <property type="term" value="C:membrane"/>
    <property type="evidence" value="ECO:0007669"/>
    <property type="project" value="UniProtKB-SubCell"/>
</dbReference>
<dbReference type="OrthoDB" id="432881at2759"/>